<keyword evidence="14" id="KW-1185">Reference proteome</keyword>
<dbReference type="InterPro" id="IPR002043">
    <property type="entry name" value="UDG_fam1"/>
</dbReference>
<dbReference type="Pfam" id="PF03167">
    <property type="entry name" value="UDG"/>
    <property type="match status" value="1"/>
</dbReference>
<dbReference type="FunFam" id="3.40.470.10:FF:000001">
    <property type="entry name" value="Uracil-DNA glycosylase"/>
    <property type="match status" value="1"/>
</dbReference>
<comment type="function">
    <text evidence="2 9 11">Excises uracil residues from the DNA which can arise as a result of misincorporation of dUMP residues by DNA polymerase or due to deamination of cytosine.</text>
</comment>
<dbReference type="EMBL" id="CP002455">
    <property type="protein sequence ID" value="ADX68546.1"/>
    <property type="molecule type" value="Genomic_DNA"/>
</dbReference>
<evidence type="ECO:0000256" key="2">
    <source>
        <dbReference type="ARBA" id="ARBA00002631"/>
    </source>
</evidence>
<dbReference type="NCBIfam" id="NF003592">
    <property type="entry name" value="PRK05254.1-5"/>
    <property type="match status" value="1"/>
</dbReference>
<dbReference type="SMART" id="SM00986">
    <property type="entry name" value="UDG"/>
    <property type="match status" value="1"/>
</dbReference>
<evidence type="ECO:0000256" key="10">
    <source>
        <dbReference type="PROSITE-ProRule" id="PRU10072"/>
    </source>
</evidence>
<dbReference type="Proteomes" id="UP000008641">
    <property type="component" value="Chromosome"/>
</dbReference>
<comment type="subcellular location">
    <subcellularLocation>
        <location evidence="9">Cytoplasm</location>
    </subcellularLocation>
</comment>
<evidence type="ECO:0000256" key="11">
    <source>
        <dbReference type="RuleBase" id="RU003780"/>
    </source>
</evidence>
<reference evidence="14" key="2">
    <citation type="journal article" date="2011" name="Stand. Genomic Sci.">
        <title>Complete genome sequence of Weeksella virosa type strain (9751T).</title>
        <authorList>
            <person name="Lang E."/>
            <person name="Teshima H."/>
            <person name="Lucas S."/>
            <person name="Lapidus A."/>
            <person name="Hammon N."/>
            <person name="Deshpande S."/>
            <person name="Nolan M."/>
            <person name="Cheng J."/>
            <person name="Pitluck S."/>
            <person name="Liolios K."/>
            <person name="Pagani I."/>
            <person name="Mikhailova N."/>
            <person name="Ivanova N."/>
            <person name="Mavromatis K."/>
            <person name="Pati A."/>
            <person name="Tapia R."/>
            <person name="Han C."/>
            <person name="Goodwin L."/>
            <person name="Chen A."/>
            <person name="Palaniappan K."/>
            <person name="Land M."/>
            <person name="Hauser L."/>
            <person name="Chang Y."/>
            <person name="Jeffries C."/>
            <person name="Brambilla E."/>
            <person name="Kopitz M."/>
            <person name="Rohde M."/>
            <person name="Goker M."/>
            <person name="Tindall B."/>
            <person name="Detter J."/>
            <person name="Woyke T."/>
            <person name="Bristow J."/>
            <person name="Eisen J."/>
            <person name="Markowitz V."/>
            <person name="Hugenholtz P."/>
            <person name="Klenk H."/>
            <person name="Kyrpides N."/>
        </authorList>
    </citation>
    <scope>NUCLEOTIDE SEQUENCE [LARGE SCALE GENOMIC DNA]</scope>
    <source>
        <strain evidence="14">ATCC 43766 / DSM 16922 / JCM 21250 / NBRC 16016 / NCTC 11634 / CL345/78</strain>
    </source>
</reference>
<evidence type="ECO:0000256" key="1">
    <source>
        <dbReference type="ARBA" id="ARBA00001400"/>
    </source>
</evidence>
<comment type="catalytic activity">
    <reaction evidence="1 9 11">
        <text>Hydrolyzes single-stranded DNA or mismatched double-stranded DNA and polynucleotides, releasing free uracil.</text>
        <dbReference type="EC" id="3.2.2.27"/>
    </reaction>
</comment>
<dbReference type="NCBIfam" id="NF003588">
    <property type="entry name" value="PRK05254.1-1"/>
    <property type="match status" value="1"/>
</dbReference>
<evidence type="ECO:0000256" key="5">
    <source>
        <dbReference type="ARBA" id="ARBA00018429"/>
    </source>
</evidence>
<reference evidence="13 14" key="1">
    <citation type="journal article" date="2011" name="Stand. Genomic Sci.">
        <title>Complete genome sequence of Weeksella virosa type strain (9751).</title>
        <authorList>
            <person name="Lang E."/>
            <person name="Teshima H."/>
            <person name="Lucas S."/>
            <person name="Lapidus A."/>
            <person name="Hammon N."/>
            <person name="Deshpande S."/>
            <person name="Nolan M."/>
            <person name="Cheng J.F."/>
            <person name="Pitluck S."/>
            <person name="Liolios K."/>
            <person name="Pagani I."/>
            <person name="Mikhailova N."/>
            <person name="Ivanova N."/>
            <person name="Mavromatis K."/>
            <person name="Pati A."/>
            <person name="Tapia R."/>
            <person name="Han C."/>
            <person name="Goodwin L."/>
            <person name="Chen A."/>
            <person name="Palaniappan K."/>
            <person name="Land M."/>
            <person name="Hauser L."/>
            <person name="Chang Y.J."/>
            <person name="Jeffries C.D."/>
            <person name="Brambilla E.M."/>
            <person name="Kopitz M."/>
            <person name="Rohde M."/>
            <person name="Goker M."/>
            <person name="Tindall B.J."/>
            <person name="Detter J.C."/>
            <person name="Woyke T."/>
            <person name="Bristow J."/>
            <person name="Eisen J.A."/>
            <person name="Markowitz V."/>
            <person name="Hugenholtz P."/>
            <person name="Klenk H.P."/>
            <person name="Kyrpides N.C."/>
        </authorList>
    </citation>
    <scope>NUCLEOTIDE SEQUENCE [LARGE SCALE GENOMIC DNA]</scope>
    <source>
        <strain evidence="14">ATCC 43766 / DSM 16922 / JCM 21250 / NBRC 16016 / NCTC 11634 / CL345/78</strain>
    </source>
</reference>
<dbReference type="GO" id="GO:0097510">
    <property type="term" value="P:base-excision repair, AP site formation via deaminated base removal"/>
    <property type="evidence" value="ECO:0007669"/>
    <property type="project" value="TreeGrafter"/>
</dbReference>
<evidence type="ECO:0000256" key="4">
    <source>
        <dbReference type="ARBA" id="ARBA00012030"/>
    </source>
</evidence>
<dbReference type="OrthoDB" id="9804372at2"/>
<dbReference type="PANTHER" id="PTHR11264:SF0">
    <property type="entry name" value="URACIL-DNA GLYCOSYLASE"/>
    <property type="match status" value="1"/>
</dbReference>
<dbReference type="RefSeq" id="WP_013598935.1">
    <property type="nucleotide sequence ID" value="NC_015144.1"/>
</dbReference>
<dbReference type="InterPro" id="IPR005122">
    <property type="entry name" value="Uracil-DNA_glycosylase-like"/>
</dbReference>
<dbReference type="EC" id="3.2.2.27" evidence="4 9"/>
<accession>F0P0P7</accession>
<evidence type="ECO:0000256" key="9">
    <source>
        <dbReference type="HAMAP-Rule" id="MF_00148"/>
    </source>
</evidence>
<dbReference type="Gene3D" id="3.40.470.10">
    <property type="entry name" value="Uracil-DNA glycosylase-like domain"/>
    <property type="match status" value="1"/>
</dbReference>
<dbReference type="SMART" id="SM00987">
    <property type="entry name" value="UreE_C"/>
    <property type="match status" value="1"/>
</dbReference>
<organism evidence="13 14">
    <name type="scientific">Weeksella virosa (strain ATCC 43766 / DSM 16922 / JCM 21250 / CCUG 30538 / CDC 9751 / IAM 14551 / NBRC 16016 / NCTC 11634 / CL345/78)</name>
    <dbReference type="NCBI Taxonomy" id="865938"/>
    <lineage>
        <taxon>Bacteria</taxon>
        <taxon>Pseudomonadati</taxon>
        <taxon>Bacteroidota</taxon>
        <taxon>Flavobacteriia</taxon>
        <taxon>Flavobacteriales</taxon>
        <taxon>Weeksellaceae</taxon>
        <taxon>Weeksella</taxon>
    </lineage>
</organism>
<feature type="domain" description="Uracil-DNA glycosylase-like" evidence="12">
    <location>
        <begin position="51"/>
        <end position="212"/>
    </location>
</feature>
<dbReference type="STRING" id="865938.Weevi_1858"/>
<keyword evidence="9" id="KW-0963">Cytoplasm</keyword>
<evidence type="ECO:0000256" key="7">
    <source>
        <dbReference type="ARBA" id="ARBA00022801"/>
    </source>
</evidence>
<dbReference type="GO" id="GO:0004844">
    <property type="term" value="F:uracil DNA N-glycosylase activity"/>
    <property type="evidence" value="ECO:0007669"/>
    <property type="project" value="UniProtKB-UniRule"/>
</dbReference>
<evidence type="ECO:0000313" key="14">
    <source>
        <dbReference type="Proteomes" id="UP000008641"/>
    </source>
</evidence>
<gene>
    <name evidence="9" type="primary">ung</name>
    <name evidence="13" type="ordered locus">Weevi_1858</name>
</gene>
<dbReference type="NCBIfam" id="TIGR00628">
    <property type="entry name" value="ung"/>
    <property type="match status" value="1"/>
</dbReference>
<evidence type="ECO:0000259" key="12">
    <source>
        <dbReference type="SMART" id="SM00986"/>
    </source>
</evidence>
<dbReference type="PANTHER" id="PTHR11264">
    <property type="entry name" value="URACIL-DNA GLYCOSYLASE"/>
    <property type="match status" value="1"/>
</dbReference>
<proteinExistence type="inferred from homology"/>
<dbReference type="SUPFAM" id="SSF52141">
    <property type="entry name" value="Uracil-DNA glycosylase-like"/>
    <property type="match status" value="1"/>
</dbReference>
<dbReference type="CDD" id="cd10027">
    <property type="entry name" value="UDG-F1-like"/>
    <property type="match status" value="1"/>
</dbReference>
<dbReference type="AlphaFoldDB" id="F0P0P7"/>
<evidence type="ECO:0000256" key="6">
    <source>
        <dbReference type="ARBA" id="ARBA00022763"/>
    </source>
</evidence>
<dbReference type="NCBIfam" id="NF003589">
    <property type="entry name" value="PRK05254.1-2"/>
    <property type="match status" value="1"/>
</dbReference>
<dbReference type="NCBIfam" id="NF003591">
    <property type="entry name" value="PRK05254.1-4"/>
    <property type="match status" value="1"/>
</dbReference>
<evidence type="ECO:0000256" key="3">
    <source>
        <dbReference type="ARBA" id="ARBA00008184"/>
    </source>
</evidence>
<comment type="similarity">
    <text evidence="3 9 11">Belongs to the uracil-DNA glycosylase (UDG) superfamily. UNG family.</text>
</comment>
<evidence type="ECO:0000256" key="8">
    <source>
        <dbReference type="ARBA" id="ARBA00023204"/>
    </source>
</evidence>
<name>F0P0P7_WEEVC</name>
<dbReference type="PROSITE" id="PS00130">
    <property type="entry name" value="U_DNA_GLYCOSYLASE"/>
    <property type="match status" value="1"/>
</dbReference>
<sequence>MFDNIQDEKWLEVFRQEAKKDYFRDLIVFIEREYAEHTVYPPKSELFSAFLQTPFDAIKVVILGQDPYHGNGQANGLAFSVNSSVKIPPSLRNIFKELETDVLKKMPTSGDLLPWAKQGVFLLNDVLSVRKASAGSHKNKGWETFTQTIIQTISDQKEHVVFLLWGNHAHKKEKLIDTSKHLILKSGHPSPMSANQGKWFGNHHFSQTNSYLEKHNKEKINW</sequence>
<protein>
    <recommendedName>
        <fullName evidence="5 9">Uracil-DNA glycosylase</fullName>
        <shortName evidence="9">UDG</shortName>
        <ecNumber evidence="4 9">3.2.2.27</ecNumber>
    </recommendedName>
</protein>
<dbReference type="eggNOG" id="COG0692">
    <property type="taxonomic scope" value="Bacteria"/>
</dbReference>
<keyword evidence="8 9" id="KW-0234">DNA repair</keyword>
<dbReference type="HOGENOM" id="CLU_032162_3_0_10"/>
<dbReference type="KEGG" id="wvi:Weevi_1858"/>
<keyword evidence="6 9" id="KW-0227">DNA damage</keyword>
<dbReference type="InterPro" id="IPR036895">
    <property type="entry name" value="Uracil-DNA_glycosylase-like_sf"/>
</dbReference>
<evidence type="ECO:0000313" key="13">
    <source>
        <dbReference type="EMBL" id="ADX68546.1"/>
    </source>
</evidence>
<dbReference type="InterPro" id="IPR018085">
    <property type="entry name" value="Ura-DNA_Glyclase_AS"/>
</dbReference>
<dbReference type="GO" id="GO:0005737">
    <property type="term" value="C:cytoplasm"/>
    <property type="evidence" value="ECO:0007669"/>
    <property type="project" value="UniProtKB-SubCell"/>
</dbReference>
<feature type="active site" description="Proton acceptor" evidence="9 10">
    <location>
        <position position="66"/>
    </location>
</feature>
<keyword evidence="7 9" id="KW-0378">Hydrolase</keyword>
<dbReference type="HAMAP" id="MF_00148">
    <property type="entry name" value="UDG"/>
    <property type="match status" value="1"/>
</dbReference>